<dbReference type="Pfam" id="PF14898">
    <property type="entry name" value="DUF4491"/>
    <property type="match status" value="1"/>
</dbReference>
<protein>
    <submittedName>
        <fullName evidence="2">DUF4491 family protein</fullName>
    </submittedName>
</protein>
<dbReference type="InterPro" id="IPR027890">
    <property type="entry name" value="DUF4491"/>
</dbReference>
<accession>A0A9D9GYE7</accession>
<sequence length="103" mass="11610">MDFLTAHNLNGLLIGLCTFVIIGLFHPLVIKGEFYLGLRARWLFLIAGIACTIFSVTVKCSTASILLGVAAFSCFWSVLEVHEQRKRVERGWFPENPKRKPKS</sequence>
<organism evidence="2 3">
    <name type="scientific">Candidatus Egerieousia excrementavium</name>
    <dbReference type="NCBI Taxonomy" id="2840778"/>
    <lineage>
        <taxon>Bacteria</taxon>
        <taxon>Pseudomonadati</taxon>
        <taxon>Bacteroidota</taxon>
        <taxon>Bacteroidia</taxon>
        <taxon>Bacteroidales</taxon>
        <taxon>Candidatus Egerieousia</taxon>
    </lineage>
</organism>
<dbReference type="Proteomes" id="UP000823635">
    <property type="component" value="Unassembled WGS sequence"/>
</dbReference>
<keyword evidence="1" id="KW-0812">Transmembrane</keyword>
<name>A0A9D9GYE7_9BACT</name>
<dbReference type="EMBL" id="JADINB010000149">
    <property type="protein sequence ID" value="MBO8429666.1"/>
    <property type="molecule type" value="Genomic_DNA"/>
</dbReference>
<keyword evidence="1" id="KW-0472">Membrane</keyword>
<reference evidence="2" key="1">
    <citation type="submission" date="2020-10" db="EMBL/GenBank/DDBJ databases">
        <authorList>
            <person name="Gilroy R."/>
        </authorList>
    </citation>
    <scope>NUCLEOTIDE SEQUENCE</scope>
    <source>
        <strain evidence="2">15467</strain>
    </source>
</reference>
<evidence type="ECO:0000313" key="3">
    <source>
        <dbReference type="Proteomes" id="UP000823635"/>
    </source>
</evidence>
<reference evidence="2" key="2">
    <citation type="journal article" date="2021" name="PeerJ">
        <title>Extensive microbial diversity within the chicken gut microbiome revealed by metagenomics and culture.</title>
        <authorList>
            <person name="Gilroy R."/>
            <person name="Ravi A."/>
            <person name="Getino M."/>
            <person name="Pursley I."/>
            <person name="Horton D.L."/>
            <person name="Alikhan N.F."/>
            <person name="Baker D."/>
            <person name="Gharbi K."/>
            <person name="Hall N."/>
            <person name="Watson M."/>
            <person name="Adriaenssens E.M."/>
            <person name="Foster-Nyarko E."/>
            <person name="Jarju S."/>
            <person name="Secka A."/>
            <person name="Antonio M."/>
            <person name="Oren A."/>
            <person name="Chaudhuri R.R."/>
            <person name="La Ragione R."/>
            <person name="Hildebrand F."/>
            <person name="Pallen M.J."/>
        </authorList>
    </citation>
    <scope>NUCLEOTIDE SEQUENCE</scope>
    <source>
        <strain evidence="2">15467</strain>
    </source>
</reference>
<proteinExistence type="predicted"/>
<feature type="transmembrane region" description="Helical" evidence="1">
    <location>
        <begin position="12"/>
        <end position="30"/>
    </location>
</feature>
<comment type="caution">
    <text evidence="2">The sequence shown here is derived from an EMBL/GenBank/DDBJ whole genome shotgun (WGS) entry which is preliminary data.</text>
</comment>
<evidence type="ECO:0000313" key="2">
    <source>
        <dbReference type="EMBL" id="MBO8429666.1"/>
    </source>
</evidence>
<evidence type="ECO:0000256" key="1">
    <source>
        <dbReference type="SAM" id="Phobius"/>
    </source>
</evidence>
<keyword evidence="1" id="KW-1133">Transmembrane helix</keyword>
<feature type="transmembrane region" description="Helical" evidence="1">
    <location>
        <begin position="42"/>
        <end position="58"/>
    </location>
</feature>
<dbReference type="AlphaFoldDB" id="A0A9D9GYE7"/>
<gene>
    <name evidence="2" type="ORF">IAC68_07035</name>
</gene>